<dbReference type="EMBL" id="MGEM01000026">
    <property type="protein sequence ID" value="OGL84407.1"/>
    <property type="molecule type" value="Genomic_DNA"/>
</dbReference>
<feature type="compositionally biased region" description="Low complexity" evidence="1">
    <location>
        <begin position="771"/>
        <end position="782"/>
    </location>
</feature>
<gene>
    <name evidence="2" type="ORF">A3B36_02290</name>
</gene>
<feature type="compositionally biased region" description="Basic and acidic residues" evidence="1">
    <location>
        <begin position="363"/>
        <end position="374"/>
    </location>
</feature>
<evidence type="ECO:0000256" key="1">
    <source>
        <dbReference type="SAM" id="MobiDB-lite"/>
    </source>
</evidence>
<sequence>MATASTTPTPNYCQASREEQLRYATDIVMLYRTDELGGLRDAEVSAGKSKKFHENAFGVADKMLQWKPLRGGETTGEKVVTALSFGVAGVLVRAGRAMEKGGSFAEKVTGHLPDWFKDASETSTPVLGRILMTYSGMKGGEVLERWVDKGRYAQMQDITADEFTRTFTTEMPDSAKGKLPPQVRATPEASREWMLARAKEQLADPKFQKANPVEYARLRNEVSQIEQKRILSVRVFKKEIEAITASGDEWEKQVLGAYEKKLGVQVKESVKAGQEVAAHKRKIEESTRRRRVLAQLLGGTIGFLAPNIVRAATSLFKDTAPAGSGATLPGGGEPGTGDPETLPGGGEPKVVPDTKGGGGDAPENIKPKPPHVDTKPPIYGVRVPSVEADKLYAVQKGEGISHVLMRQFIDRGEKRGEALQHAIKLLMDKGDIHIKDPDTGHEFTFDEIKAKLDAGEKITDIYKKFNVHETGVRHVGERYILNANGTGYTEQHTWGEDIRPGGGVTDKHEYIIDRSSKMGPAARIEPLSGKGSPSVAFVLPQQELAGGGGTTSSLFTEQKMGGRTMGNWIAEFERSYGRLTGPYKGTGSDLSRLDWNSLVPAAEDVNGKNIGQAHEKIDNALDAIKRLQKVFSEDYEDIKHTGNADSYEQGKKVLTELRTRAQEALAQVQYMEEVMKNAAKAAKKLGVEFVYNKKGMLTGIEGRHISSPEALKEAQHGFPMKTKEYESLGRAAEKLTGQQTPIAHVLATQSVSPETAHDQVVSQFPAQETTASPEAPKAESAPITSQAADEFRQQYHIDEDKAGMVRGLMANFFHPTSPEMTQAVSGSFAAYQAEHLHDGMEFKDIEAYKAAVASLAEKLPAFPQLDLTTVEPEEARAIQTVIDQYQKAEASLTPRERVLLDSFRRVAEYLLEHPRS</sequence>
<feature type="region of interest" description="Disordered" evidence="1">
    <location>
        <begin position="322"/>
        <end position="378"/>
    </location>
</feature>
<accession>A0A1F7V2Y3</accession>
<comment type="caution">
    <text evidence="2">The sequence shown here is derived from an EMBL/GenBank/DDBJ whole genome shotgun (WGS) entry which is preliminary data.</text>
</comment>
<protein>
    <submittedName>
        <fullName evidence="2">Uncharacterized protein</fullName>
    </submittedName>
</protein>
<name>A0A1F7V2Y3_9BACT</name>
<dbReference type="AlphaFoldDB" id="A0A1F7V2Y3"/>
<feature type="compositionally biased region" description="Polar residues" evidence="1">
    <location>
        <begin position="760"/>
        <end position="770"/>
    </location>
</feature>
<evidence type="ECO:0000313" key="2">
    <source>
        <dbReference type="EMBL" id="OGL84407.1"/>
    </source>
</evidence>
<dbReference type="Proteomes" id="UP000177704">
    <property type="component" value="Unassembled WGS sequence"/>
</dbReference>
<organism evidence="2 3">
    <name type="scientific">Candidatus Uhrbacteria bacterium RIFCSPLOWO2_01_FULL_55_36</name>
    <dbReference type="NCBI Taxonomy" id="1802404"/>
    <lineage>
        <taxon>Bacteria</taxon>
        <taxon>Candidatus Uhriibacteriota</taxon>
    </lineage>
</organism>
<evidence type="ECO:0000313" key="3">
    <source>
        <dbReference type="Proteomes" id="UP000177704"/>
    </source>
</evidence>
<feature type="region of interest" description="Disordered" evidence="1">
    <location>
        <begin position="754"/>
        <end position="785"/>
    </location>
</feature>
<proteinExistence type="predicted"/>
<reference evidence="2 3" key="1">
    <citation type="journal article" date="2016" name="Nat. Commun.">
        <title>Thousands of microbial genomes shed light on interconnected biogeochemical processes in an aquifer system.</title>
        <authorList>
            <person name="Anantharaman K."/>
            <person name="Brown C.T."/>
            <person name="Hug L.A."/>
            <person name="Sharon I."/>
            <person name="Castelle C.J."/>
            <person name="Probst A.J."/>
            <person name="Thomas B.C."/>
            <person name="Singh A."/>
            <person name="Wilkins M.J."/>
            <person name="Karaoz U."/>
            <person name="Brodie E.L."/>
            <person name="Williams K.H."/>
            <person name="Hubbard S.S."/>
            <person name="Banfield J.F."/>
        </authorList>
    </citation>
    <scope>NUCLEOTIDE SEQUENCE [LARGE SCALE GENOMIC DNA]</scope>
</reference>